<evidence type="ECO:0000256" key="3">
    <source>
        <dbReference type="ARBA" id="ARBA00023274"/>
    </source>
</evidence>
<dbReference type="GO" id="GO:0003735">
    <property type="term" value="F:structural constituent of ribosome"/>
    <property type="evidence" value="ECO:0007669"/>
    <property type="project" value="InterPro"/>
</dbReference>
<protein>
    <recommendedName>
        <fullName evidence="4 5">Large ribosomal subunit protein bL32</fullName>
    </recommendedName>
</protein>
<dbReference type="AlphaFoldDB" id="A0A956RQP0"/>
<dbReference type="PANTHER" id="PTHR35534:SF1">
    <property type="entry name" value="LARGE RIBOSOMAL SUBUNIT PROTEIN BL32"/>
    <property type="match status" value="1"/>
</dbReference>
<evidence type="ECO:0000256" key="1">
    <source>
        <dbReference type="ARBA" id="ARBA00008560"/>
    </source>
</evidence>
<dbReference type="GO" id="GO:0015934">
    <property type="term" value="C:large ribosomal subunit"/>
    <property type="evidence" value="ECO:0007669"/>
    <property type="project" value="InterPro"/>
</dbReference>
<reference evidence="6" key="1">
    <citation type="submission" date="2020-04" db="EMBL/GenBank/DDBJ databases">
        <authorList>
            <person name="Zhang T."/>
        </authorList>
    </citation>
    <scope>NUCLEOTIDE SEQUENCE</scope>
    <source>
        <strain evidence="6">HKST-UBA01</strain>
    </source>
</reference>
<dbReference type="InterPro" id="IPR011332">
    <property type="entry name" value="Ribosomal_zn-bd"/>
</dbReference>
<accession>A0A956RQP0</accession>
<dbReference type="GO" id="GO:0006412">
    <property type="term" value="P:translation"/>
    <property type="evidence" value="ECO:0007669"/>
    <property type="project" value="UniProtKB-UniRule"/>
</dbReference>
<proteinExistence type="inferred from homology"/>
<evidence type="ECO:0000256" key="5">
    <source>
        <dbReference type="HAMAP-Rule" id="MF_00340"/>
    </source>
</evidence>
<sequence>MALPKRRHSSARRDKRRANWKLGAPPASRCAHCGATKRPHHVCPECGYYRGEEVQVVNG</sequence>
<dbReference type="PANTHER" id="PTHR35534">
    <property type="entry name" value="50S RIBOSOMAL PROTEIN L32"/>
    <property type="match status" value="1"/>
</dbReference>
<dbReference type="SUPFAM" id="SSF57829">
    <property type="entry name" value="Zn-binding ribosomal proteins"/>
    <property type="match status" value="1"/>
</dbReference>
<dbReference type="Proteomes" id="UP000697710">
    <property type="component" value="Unassembled WGS sequence"/>
</dbReference>
<keyword evidence="3 5" id="KW-0687">Ribonucleoprotein</keyword>
<dbReference type="Pfam" id="PF01783">
    <property type="entry name" value="Ribosomal_L32p"/>
    <property type="match status" value="1"/>
</dbReference>
<evidence type="ECO:0000256" key="2">
    <source>
        <dbReference type="ARBA" id="ARBA00022980"/>
    </source>
</evidence>
<gene>
    <name evidence="5 6" type="primary">rpmF</name>
    <name evidence="6" type="ORF">KC729_09115</name>
</gene>
<evidence type="ECO:0000313" key="6">
    <source>
        <dbReference type="EMBL" id="MCA9727829.1"/>
    </source>
</evidence>
<dbReference type="HAMAP" id="MF_00340">
    <property type="entry name" value="Ribosomal_bL32"/>
    <property type="match status" value="1"/>
</dbReference>
<dbReference type="EMBL" id="JAGQHR010000244">
    <property type="protein sequence ID" value="MCA9727829.1"/>
    <property type="molecule type" value="Genomic_DNA"/>
</dbReference>
<dbReference type="InterPro" id="IPR002677">
    <property type="entry name" value="Ribosomal_bL32"/>
</dbReference>
<reference evidence="6" key="2">
    <citation type="journal article" date="2021" name="Microbiome">
        <title>Successional dynamics and alternative stable states in a saline activated sludge microbial community over 9 years.</title>
        <authorList>
            <person name="Wang Y."/>
            <person name="Ye J."/>
            <person name="Ju F."/>
            <person name="Liu L."/>
            <person name="Boyd J.A."/>
            <person name="Deng Y."/>
            <person name="Parks D.H."/>
            <person name="Jiang X."/>
            <person name="Yin X."/>
            <person name="Woodcroft B.J."/>
            <person name="Tyson G.W."/>
            <person name="Hugenholtz P."/>
            <person name="Polz M.F."/>
            <person name="Zhang T."/>
        </authorList>
    </citation>
    <scope>NUCLEOTIDE SEQUENCE</scope>
    <source>
        <strain evidence="6">HKST-UBA01</strain>
    </source>
</reference>
<evidence type="ECO:0000256" key="4">
    <source>
        <dbReference type="ARBA" id="ARBA00035178"/>
    </source>
</evidence>
<name>A0A956RQP0_UNCEI</name>
<dbReference type="InterPro" id="IPR044957">
    <property type="entry name" value="Ribosomal_bL32_bact"/>
</dbReference>
<comment type="caution">
    <text evidence="6">The sequence shown here is derived from an EMBL/GenBank/DDBJ whole genome shotgun (WGS) entry which is preliminary data.</text>
</comment>
<keyword evidence="2 5" id="KW-0689">Ribosomal protein</keyword>
<dbReference type="NCBIfam" id="TIGR01031">
    <property type="entry name" value="rpmF_bact"/>
    <property type="match status" value="1"/>
</dbReference>
<comment type="similarity">
    <text evidence="1 5">Belongs to the bacterial ribosomal protein bL32 family.</text>
</comment>
<organism evidence="6 7">
    <name type="scientific">Eiseniibacteriota bacterium</name>
    <dbReference type="NCBI Taxonomy" id="2212470"/>
    <lineage>
        <taxon>Bacteria</taxon>
        <taxon>Candidatus Eiseniibacteriota</taxon>
    </lineage>
</organism>
<evidence type="ECO:0000313" key="7">
    <source>
        <dbReference type="Proteomes" id="UP000697710"/>
    </source>
</evidence>